<dbReference type="OrthoDB" id="9801454at2"/>
<dbReference type="InterPro" id="IPR008135">
    <property type="entry name" value="Competence-induced_CinA"/>
</dbReference>
<dbReference type="NCBIfam" id="TIGR00199">
    <property type="entry name" value="PncC_domain"/>
    <property type="match status" value="1"/>
</dbReference>
<comment type="caution">
    <text evidence="3">The sequence shown here is derived from an EMBL/GenBank/DDBJ whole genome shotgun (WGS) entry which is preliminary data.</text>
</comment>
<feature type="domain" description="MoaB/Mog" evidence="2">
    <location>
        <begin position="4"/>
        <end position="170"/>
    </location>
</feature>
<gene>
    <name evidence="1" type="primary">cinA</name>
    <name evidence="3" type="ORF">HMP0721_0751</name>
</gene>
<dbReference type="Gene3D" id="3.40.980.10">
    <property type="entry name" value="MoaB/Mog-like domain"/>
    <property type="match status" value="1"/>
</dbReference>
<dbReference type="RefSeq" id="WP_006598175.1">
    <property type="nucleotide sequence ID" value="NZ_GL622359.1"/>
</dbReference>
<proteinExistence type="inferred from homology"/>
<evidence type="ECO:0000256" key="1">
    <source>
        <dbReference type="HAMAP-Rule" id="MF_00226"/>
    </source>
</evidence>
<dbReference type="InterPro" id="IPR041424">
    <property type="entry name" value="CinA_KH"/>
</dbReference>
<dbReference type="Pfam" id="PF18146">
    <property type="entry name" value="CinA_KH"/>
    <property type="match status" value="1"/>
</dbReference>
<dbReference type="HAMAP" id="MF_00226_B">
    <property type="entry name" value="CinA_B"/>
    <property type="match status" value="1"/>
</dbReference>
<evidence type="ECO:0000259" key="2">
    <source>
        <dbReference type="SMART" id="SM00852"/>
    </source>
</evidence>
<dbReference type="Pfam" id="PF00994">
    <property type="entry name" value="MoCF_biosynth"/>
    <property type="match status" value="1"/>
</dbReference>
<dbReference type="NCBIfam" id="TIGR00177">
    <property type="entry name" value="molyb_syn"/>
    <property type="match status" value="1"/>
</dbReference>
<accession>E6MFG8</accession>
<dbReference type="SUPFAM" id="SSF142433">
    <property type="entry name" value="CinA-like"/>
    <property type="match status" value="1"/>
</dbReference>
<evidence type="ECO:0000313" key="4">
    <source>
        <dbReference type="Proteomes" id="UP000004754"/>
    </source>
</evidence>
<dbReference type="InterPro" id="IPR036653">
    <property type="entry name" value="CinA-like_C"/>
</dbReference>
<protein>
    <recommendedName>
        <fullName evidence="1">Putative competence-damage inducible protein</fullName>
    </recommendedName>
</protein>
<dbReference type="eggNOG" id="COG1058">
    <property type="taxonomic scope" value="Bacteria"/>
</dbReference>
<comment type="similarity">
    <text evidence="1">Belongs to the CinA family.</text>
</comment>
<name>E6MFG8_9FIRM</name>
<dbReference type="InterPro" id="IPR001453">
    <property type="entry name" value="MoaB/Mog_dom"/>
</dbReference>
<dbReference type="eggNOG" id="COG1546">
    <property type="taxonomic scope" value="Bacteria"/>
</dbReference>
<dbReference type="HOGENOM" id="CLU_030805_9_3_9"/>
<dbReference type="Proteomes" id="UP000004754">
    <property type="component" value="Unassembled WGS sequence"/>
</dbReference>
<organism evidence="3 4">
    <name type="scientific">Pseudoramibacter alactolyticus ATCC 23263</name>
    <dbReference type="NCBI Taxonomy" id="887929"/>
    <lineage>
        <taxon>Bacteria</taxon>
        <taxon>Bacillati</taxon>
        <taxon>Bacillota</taxon>
        <taxon>Clostridia</taxon>
        <taxon>Eubacteriales</taxon>
        <taxon>Eubacteriaceae</taxon>
        <taxon>Pseudoramibacter</taxon>
    </lineage>
</organism>
<dbReference type="PANTHER" id="PTHR13939">
    <property type="entry name" value="NICOTINAMIDE-NUCLEOTIDE AMIDOHYDROLASE PNCC"/>
    <property type="match status" value="1"/>
</dbReference>
<dbReference type="NCBIfam" id="NF001813">
    <property type="entry name" value="PRK00549.1"/>
    <property type="match status" value="1"/>
</dbReference>
<keyword evidence="4" id="KW-1185">Reference proteome</keyword>
<dbReference type="InterPro" id="IPR036425">
    <property type="entry name" value="MoaB/Mog-like_dom_sf"/>
</dbReference>
<dbReference type="EMBL" id="AEQN01000012">
    <property type="protein sequence ID" value="EFV02155.1"/>
    <property type="molecule type" value="Genomic_DNA"/>
</dbReference>
<dbReference type="SUPFAM" id="SSF53218">
    <property type="entry name" value="Molybdenum cofactor biosynthesis proteins"/>
    <property type="match status" value="1"/>
</dbReference>
<sequence length="412" mass="45105">MNCEIICVGTELLTGDTLNTNSQYIARELSKNGFSVHFQTTLGDNPGRLKDVFEAAVKRSDVVVVTGGLGPTQDDLTKETVAAFFGMSMQRDEAQVRKMKQHFDRRNYVMTDNNFRQCDIPVGAKAINNTQGTAPGIHIEKNGVSVFLLPGPPSEMKAMFDLYVMPILKNRTSQLVISRYFNICDFGESMVEEMILDLVNHQTNPTIATYAKPGEVLVRITANGTDAAAINGLLDKYSKEMDRRFGRHIFAHAQKTLAETVGDLLLKKHRTMATAESCTGGLIASQMTAIPGISEAFKMGVVTYSNEAKMRLLDVQKKTLDRVGAVSEETAREMCEHLATLSECDVNVSVTGIAGPDGGSAEKPVGLVYVGVHADGRTRIEKCKFAGSRQTIQKRSANKALCMVREAILNLQ</sequence>
<dbReference type="SMART" id="SM00852">
    <property type="entry name" value="MoCF_biosynth"/>
    <property type="match status" value="1"/>
</dbReference>
<dbReference type="PIRSF" id="PIRSF006728">
    <property type="entry name" value="CinA"/>
    <property type="match status" value="1"/>
</dbReference>
<dbReference type="STRING" id="887929.HMP0721_0751"/>
<evidence type="ECO:0000313" key="3">
    <source>
        <dbReference type="EMBL" id="EFV02155.1"/>
    </source>
</evidence>
<dbReference type="NCBIfam" id="TIGR00200">
    <property type="entry name" value="cinA_nterm"/>
    <property type="match status" value="1"/>
</dbReference>
<dbReference type="AlphaFoldDB" id="E6MFG8"/>
<dbReference type="InterPro" id="IPR008136">
    <property type="entry name" value="CinA_C"/>
</dbReference>
<dbReference type="InterPro" id="IPR050101">
    <property type="entry name" value="CinA"/>
</dbReference>
<dbReference type="Pfam" id="PF02464">
    <property type="entry name" value="CinA"/>
    <property type="match status" value="1"/>
</dbReference>
<dbReference type="Gene3D" id="3.90.950.20">
    <property type="entry name" value="CinA-like"/>
    <property type="match status" value="1"/>
</dbReference>
<dbReference type="CDD" id="cd00885">
    <property type="entry name" value="cinA"/>
    <property type="match status" value="1"/>
</dbReference>
<reference evidence="3 4" key="1">
    <citation type="submission" date="2010-12" db="EMBL/GenBank/DDBJ databases">
        <authorList>
            <person name="Muzny D."/>
            <person name="Qin X."/>
            <person name="Deng J."/>
            <person name="Jiang H."/>
            <person name="Liu Y."/>
            <person name="Qu J."/>
            <person name="Song X.-Z."/>
            <person name="Zhang L."/>
            <person name="Thornton R."/>
            <person name="Coyle M."/>
            <person name="Francisco L."/>
            <person name="Jackson L."/>
            <person name="Javaid M."/>
            <person name="Korchina V."/>
            <person name="Kovar C."/>
            <person name="Mata R."/>
            <person name="Mathew T."/>
            <person name="Ngo R."/>
            <person name="Nguyen L."/>
            <person name="Nguyen N."/>
            <person name="Okwuonu G."/>
            <person name="Ongeri F."/>
            <person name="Pham C."/>
            <person name="Simmons D."/>
            <person name="Wilczek-Boney K."/>
            <person name="Hale W."/>
            <person name="Jakkamsetti A."/>
            <person name="Pham P."/>
            <person name="Ruth R."/>
            <person name="San Lucas F."/>
            <person name="Warren J."/>
            <person name="Zhang J."/>
            <person name="Zhao Z."/>
            <person name="Zhou C."/>
            <person name="Zhu D."/>
            <person name="Lee S."/>
            <person name="Bess C."/>
            <person name="Blankenburg K."/>
            <person name="Forbes L."/>
            <person name="Fu Q."/>
            <person name="Gubbala S."/>
            <person name="Hirani K."/>
            <person name="Jayaseelan J.C."/>
            <person name="Lara F."/>
            <person name="Munidasa M."/>
            <person name="Palculict T."/>
            <person name="Patil S."/>
            <person name="Pu L.-L."/>
            <person name="Saada N."/>
            <person name="Tang L."/>
            <person name="Weissenberger G."/>
            <person name="Zhu Y."/>
            <person name="Hemphill L."/>
            <person name="Shang Y."/>
            <person name="Youmans B."/>
            <person name="Ayvaz T."/>
            <person name="Ross M."/>
            <person name="Santibanez J."/>
            <person name="Aqrawi P."/>
            <person name="Gross S."/>
            <person name="Joshi V."/>
            <person name="Fowler G."/>
            <person name="Nazareth L."/>
            <person name="Reid J."/>
            <person name="Worley K."/>
            <person name="Petrosino J."/>
            <person name="Highlander S."/>
            <person name="Gibbs R."/>
        </authorList>
    </citation>
    <scope>NUCLEOTIDE SEQUENCE [LARGE SCALE GENOMIC DNA]</scope>
    <source>
        <strain evidence="3 4">ATCC 23263</strain>
    </source>
</reference>
<dbReference type="Gene3D" id="3.30.70.2860">
    <property type="match status" value="1"/>
</dbReference>
<dbReference type="PANTHER" id="PTHR13939:SF0">
    <property type="entry name" value="NMN AMIDOHYDROLASE-LIKE PROTEIN YFAY"/>
    <property type="match status" value="1"/>
</dbReference>